<sequence>MRKRPDFLCWLDNVLLFKGEERAEEADLQDAIAALASKMPSTWHPELLPGVAKPVMLAYAAAGDVLQFFSVHNKSGRIKVDPISSRCDLGTPLGRAQALHGTFNIVRLLASYKPGAPRVPVALGGVVKATGALGEPIRAVTFYEEFAEKCIYNFEERHAGVNDFGLLVVGGSELYTNTTLAQCPNLARLHTPDAIRLSDTTLVLHLVPAAGVPQRGPPSDEARLQQAVRGVLAGIEALHSAGFVHRDIRWDNVIWVPGAAPGAAGTFVLIDLEHAARADSAQDCRQPPFPLAPWPEVGILDPADGRYTPASDLCLVAHCLLTDLPFKLSAGGADLRRALAARELDARGALAHEWLAGV</sequence>
<feature type="domain" description="Protein kinase" evidence="1">
    <location>
        <begin position="122"/>
        <end position="358"/>
    </location>
</feature>
<dbReference type="InterPro" id="IPR011009">
    <property type="entry name" value="Kinase-like_dom_sf"/>
</dbReference>
<dbReference type="OrthoDB" id="2436248at2759"/>
<name>A0A150GNI9_GONPE</name>
<dbReference type="PROSITE" id="PS50011">
    <property type="entry name" value="PROTEIN_KINASE_DOM"/>
    <property type="match status" value="1"/>
</dbReference>
<reference evidence="3" key="1">
    <citation type="journal article" date="2016" name="Nat. Commun.">
        <title>The Gonium pectorale genome demonstrates co-option of cell cycle regulation during the evolution of multicellularity.</title>
        <authorList>
            <person name="Hanschen E.R."/>
            <person name="Marriage T.N."/>
            <person name="Ferris P.J."/>
            <person name="Hamaji T."/>
            <person name="Toyoda A."/>
            <person name="Fujiyama A."/>
            <person name="Neme R."/>
            <person name="Noguchi H."/>
            <person name="Minakuchi Y."/>
            <person name="Suzuki M."/>
            <person name="Kawai-Toyooka H."/>
            <person name="Smith D.R."/>
            <person name="Sparks H."/>
            <person name="Anderson J."/>
            <person name="Bakaric R."/>
            <person name="Luria V."/>
            <person name="Karger A."/>
            <person name="Kirschner M.W."/>
            <person name="Durand P.M."/>
            <person name="Michod R.E."/>
            <person name="Nozaki H."/>
            <person name="Olson B.J."/>
        </authorList>
    </citation>
    <scope>NUCLEOTIDE SEQUENCE [LARGE SCALE GENOMIC DNA]</scope>
    <source>
        <strain evidence="3">NIES-2863</strain>
    </source>
</reference>
<keyword evidence="3" id="KW-1185">Reference proteome</keyword>
<dbReference type="AlphaFoldDB" id="A0A150GNI9"/>
<comment type="caution">
    <text evidence="2">The sequence shown here is derived from an EMBL/GenBank/DDBJ whole genome shotgun (WGS) entry which is preliminary data.</text>
</comment>
<dbReference type="GO" id="GO:0005524">
    <property type="term" value="F:ATP binding"/>
    <property type="evidence" value="ECO:0007669"/>
    <property type="project" value="InterPro"/>
</dbReference>
<organism evidence="2 3">
    <name type="scientific">Gonium pectorale</name>
    <name type="common">Green alga</name>
    <dbReference type="NCBI Taxonomy" id="33097"/>
    <lineage>
        <taxon>Eukaryota</taxon>
        <taxon>Viridiplantae</taxon>
        <taxon>Chlorophyta</taxon>
        <taxon>core chlorophytes</taxon>
        <taxon>Chlorophyceae</taxon>
        <taxon>CS clade</taxon>
        <taxon>Chlamydomonadales</taxon>
        <taxon>Volvocaceae</taxon>
        <taxon>Gonium</taxon>
    </lineage>
</organism>
<evidence type="ECO:0000313" key="2">
    <source>
        <dbReference type="EMBL" id="KXZ51361.1"/>
    </source>
</evidence>
<gene>
    <name evidence="2" type="ORF">GPECTOR_13g850</name>
</gene>
<dbReference type="EMBL" id="LSYV01000014">
    <property type="protein sequence ID" value="KXZ51361.1"/>
    <property type="molecule type" value="Genomic_DNA"/>
</dbReference>
<protein>
    <recommendedName>
        <fullName evidence="1">Protein kinase domain-containing protein</fullName>
    </recommendedName>
</protein>
<evidence type="ECO:0000313" key="3">
    <source>
        <dbReference type="Proteomes" id="UP000075714"/>
    </source>
</evidence>
<dbReference type="SUPFAM" id="SSF56112">
    <property type="entry name" value="Protein kinase-like (PK-like)"/>
    <property type="match status" value="1"/>
</dbReference>
<accession>A0A150GNI9</accession>
<dbReference type="Proteomes" id="UP000075714">
    <property type="component" value="Unassembled WGS sequence"/>
</dbReference>
<dbReference type="STRING" id="33097.A0A150GNI9"/>
<dbReference type="GO" id="GO:0004672">
    <property type="term" value="F:protein kinase activity"/>
    <property type="evidence" value="ECO:0007669"/>
    <property type="project" value="InterPro"/>
</dbReference>
<proteinExistence type="predicted"/>
<dbReference type="Gene3D" id="1.10.510.10">
    <property type="entry name" value="Transferase(Phosphotransferase) domain 1"/>
    <property type="match status" value="1"/>
</dbReference>
<dbReference type="InterPro" id="IPR000719">
    <property type="entry name" value="Prot_kinase_dom"/>
</dbReference>
<evidence type="ECO:0000259" key="1">
    <source>
        <dbReference type="PROSITE" id="PS50011"/>
    </source>
</evidence>